<dbReference type="InterPro" id="IPR043429">
    <property type="entry name" value="ArtM/GltK/GlnP/TcyL/YhdX-like"/>
</dbReference>
<accession>A0A9Y2P7E1</accession>
<keyword evidence="12" id="KW-1185">Reference proteome</keyword>
<dbReference type="InterPro" id="IPR035906">
    <property type="entry name" value="MetI-like_sf"/>
</dbReference>
<keyword evidence="4" id="KW-1003">Cell membrane</keyword>
<keyword evidence="8 9" id="KW-0472">Membrane</keyword>
<evidence type="ECO:0000256" key="9">
    <source>
        <dbReference type="RuleBase" id="RU363032"/>
    </source>
</evidence>
<organism evidence="11 12">
    <name type="scientific">Parasedimentitalea psychrophila</name>
    <dbReference type="NCBI Taxonomy" id="2997337"/>
    <lineage>
        <taxon>Bacteria</taxon>
        <taxon>Pseudomonadati</taxon>
        <taxon>Pseudomonadota</taxon>
        <taxon>Alphaproteobacteria</taxon>
        <taxon>Rhodobacterales</taxon>
        <taxon>Paracoccaceae</taxon>
        <taxon>Parasedimentitalea</taxon>
    </lineage>
</organism>
<dbReference type="PANTHER" id="PTHR30614:SF0">
    <property type="entry name" value="L-CYSTINE TRANSPORT SYSTEM PERMEASE PROTEIN TCYL"/>
    <property type="match status" value="1"/>
</dbReference>
<feature type="transmembrane region" description="Helical" evidence="9">
    <location>
        <begin position="197"/>
        <end position="218"/>
    </location>
</feature>
<dbReference type="GO" id="GO:0022857">
    <property type="term" value="F:transmembrane transporter activity"/>
    <property type="evidence" value="ECO:0007669"/>
    <property type="project" value="InterPro"/>
</dbReference>
<protein>
    <submittedName>
        <fullName evidence="11">Amino acid ABC transporter permease</fullName>
    </submittedName>
</protein>
<name>A0A9Y2P7E1_9RHOB</name>
<comment type="similarity">
    <text evidence="2">Belongs to the binding-protein-dependent transport system permease family. HisMQ subfamily.</text>
</comment>
<gene>
    <name evidence="11" type="ORF">QPJ95_01800</name>
</gene>
<proteinExistence type="inferred from homology"/>
<dbReference type="PANTHER" id="PTHR30614">
    <property type="entry name" value="MEMBRANE COMPONENT OF AMINO ACID ABC TRANSPORTER"/>
    <property type="match status" value="1"/>
</dbReference>
<feature type="domain" description="ABC transmembrane type-1" evidence="10">
    <location>
        <begin position="27"/>
        <end position="215"/>
    </location>
</feature>
<evidence type="ECO:0000256" key="2">
    <source>
        <dbReference type="ARBA" id="ARBA00010072"/>
    </source>
</evidence>
<dbReference type="NCBIfam" id="TIGR01726">
    <property type="entry name" value="HEQRo_perm_3TM"/>
    <property type="match status" value="1"/>
</dbReference>
<dbReference type="InterPro" id="IPR000515">
    <property type="entry name" value="MetI-like"/>
</dbReference>
<comment type="subcellular location">
    <subcellularLocation>
        <location evidence="1">Cell inner membrane</location>
        <topology evidence="1">Multi-pass membrane protein</topology>
    </subcellularLocation>
    <subcellularLocation>
        <location evidence="9">Cell membrane</location>
        <topology evidence="9">Multi-pass membrane protein</topology>
    </subcellularLocation>
</comment>
<dbReference type="PROSITE" id="PS50928">
    <property type="entry name" value="ABC_TM1"/>
    <property type="match status" value="1"/>
</dbReference>
<dbReference type="EMBL" id="CP127247">
    <property type="protein sequence ID" value="WIY25710.1"/>
    <property type="molecule type" value="Genomic_DNA"/>
</dbReference>
<dbReference type="GO" id="GO:0043190">
    <property type="term" value="C:ATP-binding cassette (ABC) transporter complex"/>
    <property type="evidence" value="ECO:0007669"/>
    <property type="project" value="InterPro"/>
</dbReference>
<dbReference type="AlphaFoldDB" id="A0A9Y2P7E1"/>
<dbReference type="Gene3D" id="1.10.3720.10">
    <property type="entry name" value="MetI-like"/>
    <property type="match status" value="1"/>
</dbReference>
<evidence type="ECO:0000259" key="10">
    <source>
        <dbReference type="PROSITE" id="PS50928"/>
    </source>
</evidence>
<evidence type="ECO:0000256" key="5">
    <source>
        <dbReference type="ARBA" id="ARBA00022692"/>
    </source>
</evidence>
<evidence type="ECO:0000256" key="7">
    <source>
        <dbReference type="ARBA" id="ARBA00022989"/>
    </source>
</evidence>
<feature type="transmembrane region" description="Helical" evidence="9">
    <location>
        <begin position="157"/>
        <end position="177"/>
    </location>
</feature>
<keyword evidence="6" id="KW-0029">Amino-acid transport</keyword>
<feature type="transmembrane region" description="Helical" evidence="9">
    <location>
        <begin position="26"/>
        <end position="51"/>
    </location>
</feature>
<dbReference type="Pfam" id="PF00528">
    <property type="entry name" value="BPD_transp_1"/>
    <property type="match status" value="1"/>
</dbReference>
<evidence type="ECO:0000256" key="1">
    <source>
        <dbReference type="ARBA" id="ARBA00004429"/>
    </source>
</evidence>
<evidence type="ECO:0000256" key="8">
    <source>
        <dbReference type="ARBA" id="ARBA00023136"/>
    </source>
</evidence>
<keyword evidence="3 9" id="KW-0813">Transport</keyword>
<sequence>MTLLFRRQATVDYELMQRVFPYFLEAAWTTILLSVLTAILGLACAIVGASARFSRFAVFRFLGAAYVSVFRGTPALIQLFILYFGGPQIGIQLDAFEAGVIGLGLNSGAYMTETIRGAIIAVDKGQKEAARTLGMSRWQAMRNVILPQAMRLMIRPLGVNINALIKGTALVAAISVVELTYTAQRYIGSTYKPFEMFLIAGVLYMIIIYVVGLGIAWADRKARII</sequence>
<reference evidence="11 12" key="1">
    <citation type="submission" date="2023-06" db="EMBL/GenBank/DDBJ databases">
        <title>Parasedimentitalea psychrophila sp. nov., a psychrophilic bacterium isolated from deep-sea sediment.</title>
        <authorList>
            <person name="Li A."/>
        </authorList>
    </citation>
    <scope>NUCLEOTIDE SEQUENCE [LARGE SCALE GENOMIC DNA]</scope>
    <source>
        <strain evidence="11 12">QS115</strain>
    </source>
</reference>
<evidence type="ECO:0000313" key="11">
    <source>
        <dbReference type="EMBL" id="WIY25710.1"/>
    </source>
</evidence>
<dbReference type="KEGG" id="ppso:QPJ95_01800"/>
<dbReference type="CDD" id="cd06261">
    <property type="entry name" value="TM_PBP2"/>
    <property type="match status" value="1"/>
</dbReference>
<dbReference type="SUPFAM" id="SSF161098">
    <property type="entry name" value="MetI-like"/>
    <property type="match status" value="1"/>
</dbReference>
<evidence type="ECO:0000256" key="3">
    <source>
        <dbReference type="ARBA" id="ARBA00022448"/>
    </source>
</evidence>
<dbReference type="InterPro" id="IPR010065">
    <property type="entry name" value="AA_ABC_transptr_permease_3TM"/>
</dbReference>
<dbReference type="GO" id="GO:0006865">
    <property type="term" value="P:amino acid transport"/>
    <property type="evidence" value="ECO:0007669"/>
    <property type="project" value="UniProtKB-KW"/>
</dbReference>
<evidence type="ECO:0000256" key="4">
    <source>
        <dbReference type="ARBA" id="ARBA00022475"/>
    </source>
</evidence>
<keyword evidence="5 9" id="KW-0812">Transmembrane</keyword>
<evidence type="ECO:0000313" key="12">
    <source>
        <dbReference type="Proteomes" id="UP001238334"/>
    </source>
</evidence>
<evidence type="ECO:0000256" key="6">
    <source>
        <dbReference type="ARBA" id="ARBA00022970"/>
    </source>
</evidence>
<dbReference type="Proteomes" id="UP001238334">
    <property type="component" value="Chromosome"/>
</dbReference>
<keyword evidence="7 9" id="KW-1133">Transmembrane helix</keyword>
<dbReference type="RefSeq" id="WP_270920245.1">
    <property type="nucleotide sequence ID" value="NZ_CP127247.1"/>
</dbReference>